<evidence type="ECO:0000259" key="7">
    <source>
        <dbReference type="PROSITE" id="PS50240"/>
    </source>
</evidence>
<dbReference type="Pfam" id="PF00089">
    <property type="entry name" value="Trypsin"/>
    <property type="match status" value="1"/>
</dbReference>
<evidence type="ECO:0000313" key="8">
    <source>
        <dbReference type="EMBL" id="KAB0791877.1"/>
    </source>
</evidence>
<keyword evidence="4" id="KW-0720">Serine protease</keyword>
<keyword evidence="6" id="KW-0732">Signal</keyword>
<dbReference type="Proteomes" id="UP000327044">
    <property type="component" value="Unassembled WGS sequence"/>
</dbReference>
<dbReference type="InParanoid" id="A0A5N4A3I8"/>
<comment type="caution">
    <text evidence="8">The sequence shown here is derived from an EMBL/GenBank/DDBJ whole genome shotgun (WGS) entry which is preliminary data.</text>
</comment>
<comment type="similarity">
    <text evidence="1">Belongs to the peptidase S1 family.</text>
</comment>
<evidence type="ECO:0000256" key="5">
    <source>
        <dbReference type="ARBA" id="ARBA00023157"/>
    </source>
</evidence>
<name>A0A5N4A3I8_PHOPY</name>
<dbReference type="PANTHER" id="PTHR24276:SF96">
    <property type="entry name" value="PEPTIDASE S1 DOMAIN-CONTAINING PROTEIN"/>
    <property type="match status" value="1"/>
</dbReference>
<dbReference type="InterPro" id="IPR043504">
    <property type="entry name" value="Peptidase_S1_PA_chymotrypsin"/>
</dbReference>
<dbReference type="GO" id="GO:0006508">
    <property type="term" value="P:proteolysis"/>
    <property type="evidence" value="ECO:0007669"/>
    <property type="project" value="UniProtKB-KW"/>
</dbReference>
<feature type="signal peptide" evidence="6">
    <location>
        <begin position="1"/>
        <end position="21"/>
    </location>
</feature>
<evidence type="ECO:0000256" key="2">
    <source>
        <dbReference type="ARBA" id="ARBA00022670"/>
    </source>
</evidence>
<evidence type="ECO:0000313" key="9">
    <source>
        <dbReference type="Proteomes" id="UP000327044"/>
    </source>
</evidence>
<dbReference type="PRINTS" id="PR00722">
    <property type="entry name" value="CHYMOTRYPSIN"/>
</dbReference>
<keyword evidence="3" id="KW-0378">Hydrolase</keyword>
<evidence type="ECO:0000256" key="6">
    <source>
        <dbReference type="SAM" id="SignalP"/>
    </source>
</evidence>
<keyword evidence="5" id="KW-1015">Disulfide bond</keyword>
<protein>
    <recommendedName>
        <fullName evidence="7">Peptidase S1 domain-containing protein</fullName>
    </recommendedName>
</protein>
<dbReference type="InterPro" id="IPR001314">
    <property type="entry name" value="Peptidase_S1A"/>
</dbReference>
<dbReference type="GO" id="GO:0004252">
    <property type="term" value="F:serine-type endopeptidase activity"/>
    <property type="evidence" value="ECO:0007669"/>
    <property type="project" value="InterPro"/>
</dbReference>
<dbReference type="FunFam" id="2.40.10.10:FF:000068">
    <property type="entry name" value="transmembrane protease serine 2"/>
    <property type="match status" value="1"/>
</dbReference>
<dbReference type="PROSITE" id="PS50240">
    <property type="entry name" value="TRYPSIN_DOM"/>
    <property type="match status" value="1"/>
</dbReference>
<feature type="chain" id="PRO_5024324310" description="Peptidase S1 domain-containing protein" evidence="6">
    <location>
        <begin position="22"/>
        <end position="255"/>
    </location>
</feature>
<organism evidence="8 9">
    <name type="scientific">Photinus pyralis</name>
    <name type="common">Common eastern firefly</name>
    <name type="synonym">Lampyris pyralis</name>
    <dbReference type="NCBI Taxonomy" id="7054"/>
    <lineage>
        <taxon>Eukaryota</taxon>
        <taxon>Metazoa</taxon>
        <taxon>Ecdysozoa</taxon>
        <taxon>Arthropoda</taxon>
        <taxon>Hexapoda</taxon>
        <taxon>Insecta</taxon>
        <taxon>Pterygota</taxon>
        <taxon>Neoptera</taxon>
        <taxon>Endopterygota</taxon>
        <taxon>Coleoptera</taxon>
        <taxon>Polyphaga</taxon>
        <taxon>Elateriformia</taxon>
        <taxon>Elateroidea</taxon>
        <taxon>Lampyridae</taxon>
        <taxon>Lampyrinae</taxon>
        <taxon>Photinus</taxon>
    </lineage>
</organism>
<gene>
    <name evidence="8" type="ORF">PPYR_03677</name>
</gene>
<dbReference type="InterPro" id="IPR009003">
    <property type="entry name" value="Peptidase_S1_PA"/>
</dbReference>
<evidence type="ECO:0000256" key="3">
    <source>
        <dbReference type="ARBA" id="ARBA00022801"/>
    </source>
</evidence>
<keyword evidence="2" id="KW-0645">Protease</keyword>
<reference evidence="8 9" key="1">
    <citation type="journal article" date="2018" name="Elife">
        <title>Firefly genomes illuminate parallel origins of bioluminescence in beetles.</title>
        <authorList>
            <person name="Fallon T.R."/>
            <person name="Lower S.E."/>
            <person name="Chang C.H."/>
            <person name="Bessho-Uehara M."/>
            <person name="Martin G.J."/>
            <person name="Bewick A.J."/>
            <person name="Behringer M."/>
            <person name="Debat H.J."/>
            <person name="Wong I."/>
            <person name="Day J.C."/>
            <person name="Suvorov A."/>
            <person name="Silva C.J."/>
            <person name="Stanger-Hall K.F."/>
            <person name="Hall D.W."/>
            <person name="Schmitz R.J."/>
            <person name="Nelson D.R."/>
            <person name="Lewis S.M."/>
            <person name="Shigenobu S."/>
            <person name="Bybee S.M."/>
            <person name="Larracuente A.M."/>
            <person name="Oba Y."/>
            <person name="Weng J.K."/>
        </authorList>
    </citation>
    <scope>NUCLEOTIDE SEQUENCE [LARGE SCALE GENOMIC DNA]</scope>
    <source>
        <strain evidence="8">1611_PpyrPB1</strain>
        <tissue evidence="8">Whole body</tissue>
    </source>
</reference>
<dbReference type="CDD" id="cd00190">
    <property type="entry name" value="Tryp_SPc"/>
    <property type="match status" value="1"/>
</dbReference>
<keyword evidence="9" id="KW-1185">Reference proteome</keyword>
<dbReference type="SMART" id="SM00020">
    <property type="entry name" value="Tryp_SPc"/>
    <property type="match status" value="1"/>
</dbReference>
<dbReference type="OrthoDB" id="6743209at2759"/>
<proteinExistence type="inferred from homology"/>
<dbReference type="AlphaFoldDB" id="A0A5N4A3I8"/>
<dbReference type="EMBL" id="VVIM01000011">
    <property type="protein sequence ID" value="KAB0791877.1"/>
    <property type="molecule type" value="Genomic_DNA"/>
</dbReference>
<evidence type="ECO:0000256" key="1">
    <source>
        <dbReference type="ARBA" id="ARBA00007664"/>
    </source>
</evidence>
<evidence type="ECO:0000256" key="4">
    <source>
        <dbReference type="ARBA" id="ARBA00022825"/>
    </source>
</evidence>
<dbReference type="PANTHER" id="PTHR24276">
    <property type="entry name" value="POLYSERASE-RELATED"/>
    <property type="match status" value="1"/>
</dbReference>
<accession>A0A5N4A3I8</accession>
<dbReference type="InterPro" id="IPR001254">
    <property type="entry name" value="Trypsin_dom"/>
</dbReference>
<feature type="domain" description="Peptidase S1" evidence="7">
    <location>
        <begin position="27"/>
        <end position="254"/>
    </location>
</feature>
<sequence>MDTMYLLVAAIFALSLTSVESNLEPRIVGGKKAKISDFPFFVSIRTYPNKYVCGGAIIDDFWVATAAQCVRGVSPNNLFVVAGVAALNETGDRYAVQAVQIHPWFNPTMKTNDTALLKLTRKLSGKNIKKIEMTKEAIKDGKDMELCGHGATGYPFKNASINLMAIELKSIASDQCSTLHNRPITNYNLCTKGKSAKGACVGDVGSPLIVRGGIFGTTKLHGIVSWGTSPCAQGKPDVYSSIAAIRPWIRTVCGC</sequence>
<dbReference type="SUPFAM" id="SSF50494">
    <property type="entry name" value="Trypsin-like serine proteases"/>
    <property type="match status" value="1"/>
</dbReference>
<dbReference type="Gene3D" id="2.40.10.10">
    <property type="entry name" value="Trypsin-like serine proteases"/>
    <property type="match status" value="1"/>
</dbReference>
<dbReference type="InterPro" id="IPR050430">
    <property type="entry name" value="Peptidase_S1"/>
</dbReference>